<reference evidence="5 6" key="1">
    <citation type="journal article" date="2015" name="Genome Announc.">
        <title>Expanding the biotechnology potential of lactobacilli through comparative genomics of 213 strains and associated genera.</title>
        <authorList>
            <person name="Sun Z."/>
            <person name="Harris H.M."/>
            <person name="McCann A."/>
            <person name="Guo C."/>
            <person name="Argimon S."/>
            <person name="Zhang W."/>
            <person name="Yang X."/>
            <person name="Jeffery I.B."/>
            <person name="Cooney J.C."/>
            <person name="Kagawa T.F."/>
            <person name="Liu W."/>
            <person name="Song Y."/>
            <person name="Salvetti E."/>
            <person name="Wrobel A."/>
            <person name="Rasinkangas P."/>
            <person name="Parkhill J."/>
            <person name="Rea M.C."/>
            <person name="O'Sullivan O."/>
            <person name="Ritari J."/>
            <person name="Douillard F.P."/>
            <person name="Paul Ross R."/>
            <person name="Yang R."/>
            <person name="Briner A.E."/>
            <person name="Felis G.E."/>
            <person name="de Vos W.M."/>
            <person name="Barrangou R."/>
            <person name="Klaenhammer T.R."/>
            <person name="Caufield P.W."/>
            <person name="Cui Y."/>
            <person name="Zhang H."/>
            <person name="O'Toole P.W."/>
        </authorList>
    </citation>
    <scope>NUCLEOTIDE SEQUENCE [LARGE SCALE GENOMIC DNA]</scope>
    <source>
        <strain evidence="5 6">DSM 14500</strain>
    </source>
</reference>
<keyword evidence="3" id="KW-1133">Transmembrane helix</keyword>
<sequence>MSDKGVISSSDKKRGIAISLVSQTLWGMAGNVAQYLFVATAITVEWLVSFRLILAGIILLVFWGVTHGFKDLMAIWESKQSAFMLILFSVFGMLGIQLTYFMTINYSNAATATVLQFTSPVLIIGYLALRNRKLPNRVDAITVVVAVIGTFLLITEGHLNALSISMTALIWGFLTAVTDSIYILLPKKLLIKYGAVPVVAWSFLIGGLVMNVVHPIWVGLPAFTWTIFWALVFMVIPATTFAYLMELQSVPLLKPEMVAILQSVEPITSTLIAVIFMGVTFNWVGSLGIILVIATVFIQALASRTNKMK</sequence>
<evidence type="ECO:0000256" key="1">
    <source>
        <dbReference type="ARBA" id="ARBA00004127"/>
    </source>
</evidence>
<dbReference type="RefSeq" id="WP_057887606.1">
    <property type="nucleotide sequence ID" value="NZ_AZEZ01000032.1"/>
</dbReference>
<evidence type="ECO:0000256" key="2">
    <source>
        <dbReference type="ARBA" id="ARBA00007362"/>
    </source>
</evidence>
<proteinExistence type="inferred from homology"/>
<comment type="similarity">
    <text evidence="2">Belongs to the EamA transporter family.</text>
</comment>
<dbReference type="OrthoDB" id="9810818at2"/>
<dbReference type="Proteomes" id="UP000050872">
    <property type="component" value="Unassembled WGS sequence"/>
</dbReference>
<feature type="transmembrane region" description="Helical" evidence="3">
    <location>
        <begin position="161"/>
        <end position="185"/>
    </location>
</feature>
<accession>A0A0R1QUI7</accession>
<feature type="transmembrane region" description="Helical" evidence="3">
    <location>
        <begin position="197"/>
        <end position="217"/>
    </location>
</feature>
<gene>
    <name evidence="5" type="ORF">FD29_GL001972</name>
</gene>
<evidence type="ECO:0000259" key="4">
    <source>
        <dbReference type="Pfam" id="PF00892"/>
    </source>
</evidence>
<dbReference type="PANTHER" id="PTHR22911:SF79">
    <property type="entry name" value="MOBA-LIKE NTP TRANSFERASE DOMAIN-CONTAINING PROTEIN"/>
    <property type="match status" value="1"/>
</dbReference>
<keyword evidence="3" id="KW-0812">Transmembrane</keyword>
<organism evidence="5 6">
    <name type="scientific">Companilactobacillus mindensis DSM 14500</name>
    <dbReference type="NCBI Taxonomy" id="1423770"/>
    <lineage>
        <taxon>Bacteria</taxon>
        <taxon>Bacillati</taxon>
        <taxon>Bacillota</taxon>
        <taxon>Bacilli</taxon>
        <taxon>Lactobacillales</taxon>
        <taxon>Lactobacillaceae</taxon>
        <taxon>Companilactobacillus</taxon>
    </lineage>
</organism>
<feature type="transmembrane region" description="Helical" evidence="3">
    <location>
        <begin position="223"/>
        <end position="245"/>
    </location>
</feature>
<comment type="caution">
    <text evidence="5">The sequence shown here is derived from an EMBL/GenBank/DDBJ whole genome shotgun (WGS) entry which is preliminary data.</text>
</comment>
<dbReference type="AlphaFoldDB" id="A0A0R1QUI7"/>
<dbReference type="EMBL" id="AZEZ01000032">
    <property type="protein sequence ID" value="KRL44776.1"/>
    <property type="molecule type" value="Genomic_DNA"/>
</dbReference>
<feature type="domain" description="EamA" evidence="4">
    <location>
        <begin position="167"/>
        <end position="298"/>
    </location>
</feature>
<feature type="transmembrane region" description="Helical" evidence="3">
    <location>
        <begin position="283"/>
        <end position="302"/>
    </location>
</feature>
<feature type="transmembrane region" description="Helical" evidence="3">
    <location>
        <begin position="20"/>
        <end position="42"/>
    </location>
</feature>
<evidence type="ECO:0000313" key="5">
    <source>
        <dbReference type="EMBL" id="KRL44776.1"/>
    </source>
</evidence>
<dbReference type="SUPFAM" id="SSF103481">
    <property type="entry name" value="Multidrug resistance efflux transporter EmrE"/>
    <property type="match status" value="2"/>
</dbReference>
<protein>
    <recommendedName>
        <fullName evidence="4">EamA domain-containing protein</fullName>
    </recommendedName>
</protein>
<feature type="domain" description="EamA" evidence="4">
    <location>
        <begin position="14"/>
        <end position="154"/>
    </location>
</feature>
<feature type="transmembrane region" description="Helical" evidence="3">
    <location>
        <begin position="81"/>
        <end position="103"/>
    </location>
</feature>
<dbReference type="GO" id="GO:0016020">
    <property type="term" value="C:membrane"/>
    <property type="evidence" value="ECO:0007669"/>
    <property type="project" value="InterPro"/>
</dbReference>
<keyword evidence="6" id="KW-1185">Reference proteome</keyword>
<dbReference type="InterPro" id="IPR037185">
    <property type="entry name" value="EmrE-like"/>
</dbReference>
<keyword evidence="3" id="KW-0472">Membrane</keyword>
<dbReference type="InterPro" id="IPR000620">
    <property type="entry name" value="EamA_dom"/>
</dbReference>
<dbReference type="PANTHER" id="PTHR22911">
    <property type="entry name" value="ACYL-MALONYL CONDENSING ENZYME-RELATED"/>
    <property type="match status" value="1"/>
</dbReference>
<dbReference type="Pfam" id="PF00892">
    <property type="entry name" value="EamA"/>
    <property type="match status" value="2"/>
</dbReference>
<feature type="transmembrane region" description="Helical" evidence="3">
    <location>
        <begin position="109"/>
        <end position="129"/>
    </location>
</feature>
<feature type="transmembrane region" description="Helical" evidence="3">
    <location>
        <begin position="257"/>
        <end position="277"/>
    </location>
</feature>
<evidence type="ECO:0000256" key="3">
    <source>
        <dbReference type="SAM" id="Phobius"/>
    </source>
</evidence>
<feature type="transmembrane region" description="Helical" evidence="3">
    <location>
        <begin position="138"/>
        <end position="155"/>
    </location>
</feature>
<evidence type="ECO:0000313" key="6">
    <source>
        <dbReference type="Proteomes" id="UP000050872"/>
    </source>
</evidence>
<feature type="transmembrane region" description="Helical" evidence="3">
    <location>
        <begin position="48"/>
        <end position="69"/>
    </location>
</feature>
<name>A0A0R1QUI7_9LACO</name>
<comment type="subcellular location">
    <subcellularLocation>
        <location evidence="1">Endomembrane system</location>
        <topology evidence="1">Multi-pass membrane protein</topology>
    </subcellularLocation>
</comment>
<dbReference type="PATRIC" id="fig|1423770.3.peg.2025"/>